<feature type="chain" id="PRO_5042217487" description="Secreted protein" evidence="1">
    <location>
        <begin position="21"/>
        <end position="82"/>
    </location>
</feature>
<sequence length="82" mass="9201">MVGRTRALVFLGIELGLGLGISMRSKCELVVYVVHARDALANLNQCGAMFQRWETGIRVLKASRHVWHPHVRQHLSTPGILK</sequence>
<gene>
    <name evidence="2" type="ORF">B0T22DRAFT_276593</name>
</gene>
<evidence type="ECO:0000313" key="3">
    <source>
        <dbReference type="Proteomes" id="UP001270362"/>
    </source>
</evidence>
<organism evidence="2 3">
    <name type="scientific">Podospora appendiculata</name>
    <dbReference type="NCBI Taxonomy" id="314037"/>
    <lineage>
        <taxon>Eukaryota</taxon>
        <taxon>Fungi</taxon>
        <taxon>Dikarya</taxon>
        <taxon>Ascomycota</taxon>
        <taxon>Pezizomycotina</taxon>
        <taxon>Sordariomycetes</taxon>
        <taxon>Sordariomycetidae</taxon>
        <taxon>Sordariales</taxon>
        <taxon>Podosporaceae</taxon>
        <taxon>Podospora</taxon>
    </lineage>
</organism>
<proteinExistence type="predicted"/>
<dbReference type="EMBL" id="JAULSO010000005">
    <property type="protein sequence ID" value="KAK3682126.1"/>
    <property type="molecule type" value="Genomic_DNA"/>
</dbReference>
<evidence type="ECO:0008006" key="4">
    <source>
        <dbReference type="Google" id="ProtNLM"/>
    </source>
</evidence>
<keyword evidence="1" id="KW-0732">Signal</keyword>
<keyword evidence="3" id="KW-1185">Reference proteome</keyword>
<reference evidence="2" key="2">
    <citation type="submission" date="2023-06" db="EMBL/GenBank/DDBJ databases">
        <authorList>
            <consortium name="Lawrence Berkeley National Laboratory"/>
            <person name="Haridas S."/>
            <person name="Hensen N."/>
            <person name="Bonometti L."/>
            <person name="Westerberg I."/>
            <person name="Brannstrom I.O."/>
            <person name="Guillou S."/>
            <person name="Cros-Aarteil S."/>
            <person name="Calhoun S."/>
            <person name="Kuo A."/>
            <person name="Mondo S."/>
            <person name="Pangilinan J."/>
            <person name="Riley R."/>
            <person name="Labutti K."/>
            <person name="Andreopoulos B."/>
            <person name="Lipzen A."/>
            <person name="Chen C."/>
            <person name="Yanf M."/>
            <person name="Daum C."/>
            <person name="Ng V."/>
            <person name="Clum A."/>
            <person name="Steindorff A."/>
            <person name="Ohm R."/>
            <person name="Martin F."/>
            <person name="Silar P."/>
            <person name="Natvig D."/>
            <person name="Lalanne C."/>
            <person name="Gautier V."/>
            <person name="Ament-Velasquez S.L."/>
            <person name="Kruys A."/>
            <person name="Hutchinson M.I."/>
            <person name="Powell A.J."/>
            <person name="Barry K."/>
            <person name="Miller A.N."/>
            <person name="Grigoriev I.V."/>
            <person name="Debuchy R."/>
            <person name="Gladieux P."/>
            <person name="Thoren M.H."/>
            <person name="Johannesson H."/>
        </authorList>
    </citation>
    <scope>NUCLEOTIDE SEQUENCE</scope>
    <source>
        <strain evidence="2">CBS 314.62</strain>
    </source>
</reference>
<feature type="signal peptide" evidence="1">
    <location>
        <begin position="1"/>
        <end position="20"/>
    </location>
</feature>
<dbReference type="Proteomes" id="UP001270362">
    <property type="component" value="Unassembled WGS sequence"/>
</dbReference>
<dbReference type="AlphaFoldDB" id="A0AAE1C7W1"/>
<evidence type="ECO:0000313" key="2">
    <source>
        <dbReference type="EMBL" id="KAK3682126.1"/>
    </source>
</evidence>
<evidence type="ECO:0000256" key="1">
    <source>
        <dbReference type="SAM" id="SignalP"/>
    </source>
</evidence>
<accession>A0AAE1C7W1</accession>
<reference evidence="2" key="1">
    <citation type="journal article" date="2023" name="Mol. Phylogenet. Evol.">
        <title>Genome-scale phylogeny and comparative genomics of the fungal order Sordariales.</title>
        <authorList>
            <person name="Hensen N."/>
            <person name="Bonometti L."/>
            <person name="Westerberg I."/>
            <person name="Brannstrom I.O."/>
            <person name="Guillou S."/>
            <person name="Cros-Aarteil S."/>
            <person name="Calhoun S."/>
            <person name="Haridas S."/>
            <person name="Kuo A."/>
            <person name="Mondo S."/>
            <person name="Pangilinan J."/>
            <person name="Riley R."/>
            <person name="LaButti K."/>
            <person name="Andreopoulos B."/>
            <person name="Lipzen A."/>
            <person name="Chen C."/>
            <person name="Yan M."/>
            <person name="Daum C."/>
            <person name="Ng V."/>
            <person name="Clum A."/>
            <person name="Steindorff A."/>
            <person name="Ohm R.A."/>
            <person name="Martin F."/>
            <person name="Silar P."/>
            <person name="Natvig D.O."/>
            <person name="Lalanne C."/>
            <person name="Gautier V."/>
            <person name="Ament-Velasquez S.L."/>
            <person name="Kruys A."/>
            <person name="Hutchinson M.I."/>
            <person name="Powell A.J."/>
            <person name="Barry K."/>
            <person name="Miller A.N."/>
            <person name="Grigoriev I.V."/>
            <person name="Debuchy R."/>
            <person name="Gladieux P."/>
            <person name="Hiltunen Thoren M."/>
            <person name="Johannesson H."/>
        </authorList>
    </citation>
    <scope>NUCLEOTIDE SEQUENCE</scope>
    <source>
        <strain evidence="2">CBS 314.62</strain>
    </source>
</reference>
<comment type="caution">
    <text evidence="2">The sequence shown here is derived from an EMBL/GenBank/DDBJ whole genome shotgun (WGS) entry which is preliminary data.</text>
</comment>
<protein>
    <recommendedName>
        <fullName evidence="4">Secreted protein</fullName>
    </recommendedName>
</protein>
<name>A0AAE1C7W1_9PEZI</name>